<dbReference type="SUPFAM" id="SSF51735">
    <property type="entry name" value="NAD(P)-binding Rossmann-fold domains"/>
    <property type="match status" value="1"/>
</dbReference>
<dbReference type="Proteomes" id="UP000649604">
    <property type="component" value="Unassembled WGS sequence"/>
</dbReference>
<sequence length="150" mass="16127">MTSKAAIEAFLAQPTLAVVGVSRKGKKFGNTVFKDLTAKGYQVFPVNPHAEQIDGQPCYPNLQALPEPAGGVVVIVPPAETEKVVRDAAEAGITHVWMQPGAESAAAIHFCREQGMSVVHGECILMFAEPVAFFHRLHRGIWGVLGKLPQ</sequence>
<reference evidence="2" key="1">
    <citation type="submission" date="2019-11" db="EMBL/GenBank/DDBJ databases">
        <title>Microbial mats filling the niche in hypersaline microbial mats.</title>
        <authorList>
            <person name="Wong H.L."/>
            <person name="Macleod F.I."/>
            <person name="White R.A. III"/>
            <person name="Burns B.P."/>
        </authorList>
    </citation>
    <scope>NUCLEOTIDE SEQUENCE</scope>
    <source>
        <strain evidence="2">Rbin_158</strain>
    </source>
</reference>
<dbReference type="PANTHER" id="PTHR33303:SF2">
    <property type="entry name" value="COA-BINDING DOMAIN-CONTAINING PROTEIN"/>
    <property type="match status" value="1"/>
</dbReference>
<feature type="domain" description="CoA-binding" evidence="1">
    <location>
        <begin position="10"/>
        <end position="102"/>
    </location>
</feature>
<accession>A0A9D5Q534</accession>
<gene>
    <name evidence="2" type="ORF">GF339_04945</name>
</gene>
<comment type="caution">
    <text evidence="2">The sequence shown here is derived from an EMBL/GenBank/DDBJ whole genome shotgun (WGS) entry which is preliminary data.</text>
</comment>
<dbReference type="SMART" id="SM00881">
    <property type="entry name" value="CoA_binding"/>
    <property type="match status" value="1"/>
</dbReference>
<dbReference type="PANTHER" id="PTHR33303">
    <property type="entry name" value="CYTOPLASMIC PROTEIN-RELATED"/>
    <property type="match status" value="1"/>
</dbReference>
<evidence type="ECO:0000259" key="1">
    <source>
        <dbReference type="SMART" id="SM00881"/>
    </source>
</evidence>
<dbReference type="EMBL" id="WJJP01000156">
    <property type="protein sequence ID" value="MBD3323908.1"/>
    <property type="molecule type" value="Genomic_DNA"/>
</dbReference>
<dbReference type="AlphaFoldDB" id="A0A9D5Q534"/>
<organism evidence="2 3">
    <name type="scientific">candidate division KSB3 bacterium</name>
    <dbReference type="NCBI Taxonomy" id="2044937"/>
    <lineage>
        <taxon>Bacteria</taxon>
        <taxon>candidate division KSB3</taxon>
    </lineage>
</organism>
<dbReference type="InterPro" id="IPR036291">
    <property type="entry name" value="NAD(P)-bd_dom_sf"/>
</dbReference>
<dbReference type="Gene3D" id="3.40.50.720">
    <property type="entry name" value="NAD(P)-binding Rossmann-like Domain"/>
    <property type="match status" value="1"/>
</dbReference>
<dbReference type="Pfam" id="PF13380">
    <property type="entry name" value="CoA_binding_2"/>
    <property type="match status" value="1"/>
</dbReference>
<evidence type="ECO:0000313" key="2">
    <source>
        <dbReference type="EMBL" id="MBD3323908.1"/>
    </source>
</evidence>
<dbReference type="InterPro" id="IPR003781">
    <property type="entry name" value="CoA-bd"/>
</dbReference>
<protein>
    <submittedName>
        <fullName evidence="2">CoA-binding protein</fullName>
    </submittedName>
</protein>
<proteinExistence type="predicted"/>
<evidence type="ECO:0000313" key="3">
    <source>
        <dbReference type="Proteomes" id="UP000649604"/>
    </source>
</evidence>
<name>A0A9D5Q534_9BACT</name>